<dbReference type="KEGG" id="dfa:DFA_11747"/>
<organism evidence="1 2">
    <name type="scientific">Cavenderia fasciculata</name>
    <name type="common">Slime mold</name>
    <name type="synonym">Dictyostelium fasciculatum</name>
    <dbReference type="NCBI Taxonomy" id="261658"/>
    <lineage>
        <taxon>Eukaryota</taxon>
        <taxon>Amoebozoa</taxon>
        <taxon>Evosea</taxon>
        <taxon>Eumycetozoa</taxon>
        <taxon>Dictyostelia</taxon>
        <taxon>Acytosteliales</taxon>
        <taxon>Cavenderiaceae</taxon>
        <taxon>Cavenderia</taxon>
    </lineage>
</organism>
<dbReference type="PANTHER" id="PTHR32134">
    <property type="entry name" value="FNIP REPEAT-CONTAINING PROTEIN"/>
    <property type="match status" value="1"/>
</dbReference>
<proteinExistence type="predicted"/>
<reference evidence="2" key="1">
    <citation type="journal article" date="2011" name="Genome Res.">
        <title>Phylogeny-wide analysis of social amoeba genomes highlights ancient origins for complex intercellular communication.</title>
        <authorList>
            <person name="Heidel A.J."/>
            <person name="Lawal H.M."/>
            <person name="Felder M."/>
            <person name="Schilde C."/>
            <person name="Helps N.R."/>
            <person name="Tunggal B."/>
            <person name="Rivero F."/>
            <person name="John U."/>
            <person name="Schleicher M."/>
            <person name="Eichinger L."/>
            <person name="Platzer M."/>
            <person name="Noegel A.A."/>
            <person name="Schaap P."/>
            <person name="Gloeckner G."/>
        </authorList>
    </citation>
    <scope>NUCLEOTIDE SEQUENCE [LARGE SCALE GENOMIC DNA]</scope>
    <source>
        <strain evidence="2">SH3</strain>
    </source>
</reference>
<dbReference type="InterPro" id="IPR051251">
    <property type="entry name" value="STK_FNIP-Repeat"/>
</dbReference>
<dbReference type="InterPro" id="IPR008615">
    <property type="entry name" value="FNIP"/>
</dbReference>
<dbReference type="Pfam" id="PF05725">
    <property type="entry name" value="FNIP"/>
    <property type="match status" value="2"/>
</dbReference>
<dbReference type="OMA" id="LATWHRY"/>
<dbReference type="GeneID" id="14865259"/>
<evidence type="ECO:0000313" key="2">
    <source>
        <dbReference type="Proteomes" id="UP000007797"/>
    </source>
</evidence>
<sequence>MLQRLFRRFGNENNTGGDNDHQKPVVGGDNLTELSDYLLFSNIANQDILDDIDRICLVMTCKKLWEKKGMLVFQKIHCQRGDTIPLCYLHSFSNLQTQSKQSNTIFTITQPNNFTDLVDQLATINNNNQNNNNNDNQNNIDNNINIKLIANIKSIVNYPDNYKLPSTIKQVDYLQVIYYPSLLDILPLELTSLTISFDFGFEIDNLFTKLVHLETLRLVGRFNREIKPGHLPNSIRTLQLGDAFNKPLVQDSLPSNIEHLSIGASYQVKGLMEILPSTIKSLTYGVYNYMEITPNSLPNGIESLSMSATIGLDNRWEDFNFPPTIRHLFIDCYHHDNRPNLKTLPRGIIDLELGPLIDVEIPEGALPPNLLRLKLGACFRQTLQPRSLPSQLTHLVIGDLFDCPINPGVLPDTIISLTLPASYKMKISIDALPSGIELIQFLPPVKKNEYIDEKKAILRSLSRPFSEFQALFGTTTDSDQLKSLAEKCPNLSVCVWTVYRLATWHRYFSVTMPIKNFATVSFDSNNTINLNNLKLFRMIELQRHQIIQTNNVKYFQLFIRLIGSNSLLFYNNTQLYNGIINVKQFNNSSHGRELDKLLSIIVNLMSDDYCWNPLFQSNLLLPKEKKKKDGEQN</sequence>
<dbReference type="AlphaFoldDB" id="F4QE39"/>
<protein>
    <recommendedName>
        <fullName evidence="3">FNIP repeat-containing protein</fullName>
    </recommendedName>
</protein>
<keyword evidence="2" id="KW-1185">Reference proteome</keyword>
<name>F4QE39_CACFS</name>
<accession>F4QE39</accession>
<dbReference type="Proteomes" id="UP000007797">
    <property type="component" value="Unassembled WGS sequence"/>
</dbReference>
<evidence type="ECO:0008006" key="3">
    <source>
        <dbReference type="Google" id="ProtNLM"/>
    </source>
</evidence>
<dbReference type="PANTHER" id="PTHR32134:SF92">
    <property type="entry name" value="FNIP REPEAT-CONTAINING PROTEIN"/>
    <property type="match status" value="1"/>
</dbReference>
<dbReference type="EMBL" id="GL883029">
    <property type="protein sequence ID" value="EGG13986.1"/>
    <property type="molecule type" value="Genomic_DNA"/>
</dbReference>
<gene>
    <name evidence="1" type="ORF">DFA_11747</name>
</gene>
<dbReference type="RefSeq" id="XP_004350694.1">
    <property type="nucleotide sequence ID" value="XM_004350643.1"/>
</dbReference>
<evidence type="ECO:0000313" key="1">
    <source>
        <dbReference type="EMBL" id="EGG13986.1"/>
    </source>
</evidence>